<dbReference type="AlphaFoldDB" id="A0A921FV23"/>
<dbReference type="GO" id="GO:0003700">
    <property type="term" value="F:DNA-binding transcription factor activity"/>
    <property type="evidence" value="ECO:0007669"/>
    <property type="project" value="InterPro"/>
</dbReference>
<dbReference type="GO" id="GO:0097367">
    <property type="term" value="F:carbohydrate derivative binding"/>
    <property type="evidence" value="ECO:0007669"/>
    <property type="project" value="InterPro"/>
</dbReference>
<dbReference type="InterPro" id="IPR036388">
    <property type="entry name" value="WH-like_DNA-bd_sf"/>
</dbReference>
<dbReference type="PROSITE" id="PS51464">
    <property type="entry name" value="SIS"/>
    <property type="match status" value="1"/>
</dbReference>
<dbReference type="InterPro" id="IPR047640">
    <property type="entry name" value="RpiR-like"/>
</dbReference>
<protein>
    <submittedName>
        <fullName evidence="6">MurR/RpiR family transcriptional regulator</fullName>
    </submittedName>
</protein>
<dbReference type="InterPro" id="IPR001347">
    <property type="entry name" value="SIS_dom"/>
</dbReference>
<dbReference type="CDD" id="cd05013">
    <property type="entry name" value="SIS_RpiR"/>
    <property type="match status" value="1"/>
</dbReference>
<dbReference type="Pfam" id="PF01418">
    <property type="entry name" value="HTH_6"/>
    <property type="match status" value="1"/>
</dbReference>
<organism evidence="6 7">
    <name type="scientific">Sporosarcina psychrophila</name>
    <name type="common">Bacillus psychrophilus</name>
    <dbReference type="NCBI Taxonomy" id="1476"/>
    <lineage>
        <taxon>Bacteria</taxon>
        <taxon>Bacillati</taxon>
        <taxon>Bacillota</taxon>
        <taxon>Bacilli</taxon>
        <taxon>Bacillales</taxon>
        <taxon>Caryophanaceae</taxon>
        <taxon>Sporosarcina</taxon>
    </lineage>
</organism>
<dbReference type="InterPro" id="IPR000281">
    <property type="entry name" value="HTH_RpiR"/>
</dbReference>
<comment type="caution">
    <text evidence="6">The sequence shown here is derived from an EMBL/GenBank/DDBJ whole genome shotgun (WGS) entry which is preliminary data.</text>
</comment>
<dbReference type="PROSITE" id="PS51071">
    <property type="entry name" value="HTH_RPIR"/>
    <property type="match status" value="1"/>
</dbReference>
<name>A0A921FV23_SPOPS</name>
<keyword evidence="2" id="KW-0238">DNA-binding</keyword>
<dbReference type="Gene3D" id="3.40.50.10490">
    <property type="entry name" value="Glucose-6-phosphate isomerase like protein, domain 1"/>
    <property type="match status" value="1"/>
</dbReference>
<accession>A0A921FV23</accession>
<feature type="domain" description="SIS" evidence="5">
    <location>
        <begin position="118"/>
        <end position="252"/>
    </location>
</feature>
<proteinExistence type="predicted"/>
<dbReference type="SUPFAM" id="SSF46689">
    <property type="entry name" value="Homeodomain-like"/>
    <property type="match status" value="1"/>
</dbReference>
<dbReference type="InterPro" id="IPR035472">
    <property type="entry name" value="RpiR-like_SIS"/>
</dbReference>
<dbReference type="GO" id="GO:0003677">
    <property type="term" value="F:DNA binding"/>
    <property type="evidence" value="ECO:0007669"/>
    <property type="project" value="UniProtKB-KW"/>
</dbReference>
<reference evidence="6" key="1">
    <citation type="journal article" date="2021" name="PeerJ">
        <title>Extensive microbial diversity within the chicken gut microbiome revealed by metagenomics and culture.</title>
        <authorList>
            <person name="Gilroy R."/>
            <person name="Ravi A."/>
            <person name="Getino M."/>
            <person name="Pursley I."/>
            <person name="Horton D.L."/>
            <person name="Alikhan N.F."/>
            <person name="Baker D."/>
            <person name="Gharbi K."/>
            <person name="Hall N."/>
            <person name="Watson M."/>
            <person name="Adriaenssens E.M."/>
            <person name="Foster-Nyarko E."/>
            <person name="Jarju S."/>
            <person name="Secka A."/>
            <person name="Antonio M."/>
            <person name="Oren A."/>
            <person name="Chaudhuri R.R."/>
            <person name="La Ragione R."/>
            <person name="Hildebrand F."/>
            <person name="Pallen M.J."/>
        </authorList>
    </citation>
    <scope>NUCLEOTIDE SEQUENCE</scope>
    <source>
        <strain evidence="6">CHK171-7178</strain>
    </source>
</reference>
<evidence type="ECO:0000256" key="2">
    <source>
        <dbReference type="ARBA" id="ARBA00023125"/>
    </source>
</evidence>
<feature type="domain" description="HTH rpiR-type" evidence="4">
    <location>
        <begin position="1"/>
        <end position="77"/>
    </location>
</feature>
<evidence type="ECO:0000313" key="7">
    <source>
        <dbReference type="Proteomes" id="UP000698173"/>
    </source>
</evidence>
<keyword evidence="3" id="KW-0804">Transcription</keyword>
<evidence type="ECO:0000256" key="3">
    <source>
        <dbReference type="ARBA" id="ARBA00023163"/>
    </source>
</evidence>
<gene>
    <name evidence="6" type="ORF">K8V56_00385</name>
</gene>
<dbReference type="InterPro" id="IPR046348">
    <property type="entry name" value="SIS_dom_sf"/>
</dbReference>
<dbReference type="EMBL" id="DYWT01000006">
    <property type="protein sequence ID" value="HJF30228.1"/>
    <property type="molecule type" value="Genomic_DNA"/>
</dbReference>
<dbReference type="GO" id="GO:1901135">
    <property type="term" value="P:carbohydrate derivative metabolic process"/>
    <property type="evidence" value="ECO:0007669"/>
    <property type="project" value="InterPro"/>
</dbReference>
<dbReference type="Gene3D" id="1.10.10.10">
    <property type="entry name" value="Winged helix-like DNA-binding domain superfamily/Winged helix DNA-binding domain"/>
    <property type="match status" value="1"/>
</dbReference>
<evidence type="ECO:0000256" key="1">
    <source>
        <dbReference type="ARBA" id="ARBA00023015"/>
    </source>
</evidence>
<evidence type="ECO:0000259" key="4">
    <source>
        <dbReference type="PROSITE" id="PS51071"/>
    </source>
</evidence>
<keyword evidence="1" id="KW-0805">Transcription regulation</keyword>
<dbReference type="Pfam" id="PF01380">
    <property type="entry name" value="SIS"/>
    <property type="match status" value="1"/>
</dbReference>
<dbReference type="InterPro" id="IPR009057">
    <property type="entry name" value="Homeodomain-like_sf"/>
</dbReference>
<dbReference type="SUPFAM" id="SSF53697">
    <property type="entry name" value="SIS domain"/>
    <property type="match status" value="1"/>
</dbReference>
<evidence type="ECO:0000259" key="5">
    <source>
        <dbReference type="PROSITE" id="PS51464"/>
    </source>
</evidence>
<dbReference type="Proteomes" id="UP000698173">
    <property type="component" value="Unassembled WGS sequence"/>
</dbReference>
<reference evidence="6" key="2">
    <citation type="submission" date="2021-09" db="EMBL/GenBank/DDBJ databases">
        <authorList>
            <person name="Gilroy R."/>
        </authorList>
    </citation>
    <scope>NUCLEOTIDE SEQUENCE</scope>
    <source>
        <strain evidence="6">CHK171-7178</strain>
    </source>
</reference>
<dbReference type="PANTHER" id="PTHR30514">
    <property type="entry name" value="GLUCOKINASE"/>
    <property type="match status" value="1"/>
</dbReference>
<sequence length="265" mass="29987">MTYYDLTKRAFEHLTPGLKKVAETLLSNPVMFATHPAKKVAKIIDVSETMVIRFSKAIGFEGYSELQLCIRNSLLSVNPIEQQAEEKEMNSFERTMTSDSQNISQAAQYIDWETAETIVNQLVEAKSIHIIGYYQSFSYAHWFTNLLNDLLGNASLYRAETDVGIKAAGKEHCVVIFSYYRYSLETIRLAEEAKENGNTIILITDSQLSPITEYGDHVLTIQIAKKSILEKGPVTFSVLNSLLLHIAKKIGQLEFVNPAEKYYIK</sequence>
<evidence type="ECO:0000313" key="6">
    <source>
        <dbReference type="EMBL" id="HJF30228.1"/>
    </source>
</evidence>
<dbReference type="PANTHER" id="PTHR30514:SF18">
    <property type="entry name" value="RPIR-FAMILY TRANSCRIPTIONAL REGULATOR"/>
    <property type="match status" value="1"/>
</dbReference>